<dbReference type="AlphaFoldDB" id="A0A2K3K8T7"/>
<reference evidence="1 2" key="1">
    <citation type="journal article" date="2014" name="Am. J. Bot.">
        <title>Genome assembly and annotation for red clover (Trifolium pratense; Fabaceae).</title>
        <authorList>
            <person name="Istvanek J."/>
            <person name="Jaros M."/>
            <person name="Krenek A."/>
            <person name="Repkova J."/>
        </authorList>
    </citation>
    <scope>NUCLEOTIDE SEQUENCE [LARGE SCALE GENOMIC DNA]</scope>
    <source>
        <strain evidence="2">cv. Tatra</strain>
        <tissue evidence="1">Young leaves</tissue>
    </source>
</reference>
<gene>
    <name evidence="1" type="ORF">L195_g053121</name>
</gene>
<accession>A0A2K3K8T7</accession>
<dbReference type="ExpressionAtlas" id="A0A2K3K8T7">
    <property type="expression patterns" value="baseline"/>
</dbReference>
<name>A0A2K3K8T7_TRIPR</name>
<organism evidence="1 2">
    <name type="scientific">Trifolium pratense</name>
    <name type="common">Red clover</name>
    <dbReference type="NCBI Taxonomy" id="57577"/>
    <lineage>
        <taxon>Eukaryota</taxon>
        <taxon>Viridiplantae</taxon>
        <taxon>Streptophyta</taxon>
        <taxon>Embryophyta</taxon>
        <taxon>Tracheophyta</taxon>
        <taxon>Spermatophyta</taxon>
        <taxon>Magnoliopsida</taxon>
        <taxon>eudicotyledons</taxon>
        <taxon>Gunneridae</taxon>
        <taxon>Pentapetalae</taxon>
        <taxon>rosids</taxon>
        <taxon>fabids</taxon>
        <taxon>Fabales</taxon>
        <taxon>Fabaceae</taxon>
        <taxon>Papilionoideae</taxon>
        <taxon>50 kb inversion clade</taxon>
        <taxon>NPAAA clade</taxon>
        <taxon>Hologalegina</taxon>
        <taxon>IRL clade</taxon>
        <taxon>Trifolieae</taxon>
        <taxon>Trifolium</taxon>
    </lineage>
</organism>
<proteinExistence type="predicted"/>
<sequence>VIRRSPPPSLMICFSPSPSPIPCSRSEHRCQWPCPHRTVASFPHMRQNGFAVIAATVVSRIRLSVTGHCYMTAVVPATASLPLHIPTAMTTTPSDSHDNF</sequence>
<evidence type="ECO:0000313" key="2">
    <source>
        <dbReference type="Proteomes" id="UP000236291"/>
    </source>
</evidence>
<feature type="non-terminal residue" evidence="1">
    <location>
        <position position="1"/>
    </location>
</feature>
<dbReference type="EMBL" id="ASHM01088360">
    <property type="protein sequence ID" value="PNX62705.1"/>
    <property type="molecule type" value="Genomic_DNA"/>
</dbReference>
<reference evidence="1 2" key="2">
    <citation type="journal article" date="2017" name="Front. Plant Sci.">
        <title>Gene Classification and Mining of Molecular Markers Useful in Red Clover (Trifolium pratense) Breeding.</title>
        <authorList>
            <person name="Istvanek J."/>
            <person name="Dluhosova J."/>
            <person name="Dluhos P."/>
            <person name="Patkova L."/>
            <person name="Nedelnik J."/>
            <person name="Repkova J."/>
        </authorList>
    </citation>
    <scope>NUCLEOTIDE SEQUENCE [LARGE SCALE GENOMIC DNA]</scope>
    <source>
        <strain evidence="2">cv. Tatra</strain>
        <tissue evidence="1">Young leaves</tissue>
    </source>
</reference>
<protein>
    <submittedName>
        <fullName evidence="1">Uncharacterized protein</fullName>
    </submittedName>
</protein>
<comment type="caution">
    <text evidence="1">The sequence shown here is derived from an EMBL/GenBank/DDBJ whole genome shotgun (WGS) entry which is preliminary data.</text>
</comment>
<evidence type="ECO:0000313" key="1">
    <source>
        <dbReference type="EMBL" id="PNX62705.1"/>
    </source>
</evidence>
<dbReference type="Proteomes" id="UP000236291">
    <property type="component" value="Unassembled WGS sequence"/>
</dbReference>